<dbReference type="EC" id="6.5.1.1" evidence="14"/>
<dbReference type="PROSITE" id="PS00333">
    <property type="entry name" value="DNA_LIGASE_A2"/>
    <property type="match status" value="1"/>
</dbReference>
<dbReference type="PANTHER" id="PTHR45674:SF4">
    <property type="entry name" value="DNA LIGASE 1"/>
    <property type="match status" value="1"/>
</dbReference>
<dbReference type="SUPFAM" id="SSF56091">
    <property type="entry name" value="DNA ligase/mRNA capping enzyme, catalytic domain"/>
    <property type="match status" value="1"/>
</dbReference>
<dbReference type="Pfam" id="PF04675">
    <property type="entry name" value="DNA_ligase_A_N"/>
    <property type="match status" value="1"/>
</dbReference>
<dbReference type="eggNOG" id="KOG0967">
    <property type="taxonomic scope" value="Eukaryota"/>
</dbReference>
<evidence type="ECO:0000256" key="4">
    <source>
        <dbReference type="ARBA" id="ARBA00022618"/>
    </source>
</evidence>
<dbReference type="GO" id="GO:0005524">
    <property type="term" value="F:ATP binding"/>
    <property type="evidence" value="ECO:0007669"/>
    <property type="project" value="UniProtKB-KW"/>
</dbReference>
<dbReference type="GO" id="GO:0003910">
    <property type="term" value="F:DNA ligase (ATP) activity"/>
    <property type="evidence" value="ECO:0000318"/>
    <property type="project" value="GO_Central"/>
</dbReference>
<dbReference type="SUPFAM" id="SSF50249">
    <property type="entry name" value="Nucleic acid-binding proteins"/>
    <property type="match status" value="1"/>
</dbReference>
<dbReference type="Gene3D" id="3.30.1490.70">
    <property type="match status" value="1"/>
</dbReference>
<dbReference type="InterPro" id="IPR050191">
    <property type="entry name" value="ATP-dep_DNA_ligase"/>
</dbReference>
<name>F0Z7Q7_DICPU</name>
<dbReference type="InterPro" id="IPR012309">
    <property type="entry name" value="DNA_ligase_ATP-dep_C"/>
</dbReference>
<dbReference type="GO" id="GO:0006273">
    <property type="term" value="P:lagging strand elongation"/>
    <property type="evidence" value="ECO:0000318"/>
    <property type="project" value="GO_Central"/>
</dbReference>
<evidence type="ECO:0000256" key="13">
    <source>
        <dbReference type="ARBA" id="ARBA00034003"/>
    </source>
</evidence>
<dbReference type="CDD" id="cd07900">
    <property type="entry name" value="Adenylation_DNA_ligase_I_Euk"/>
    <property type="match status" value="1"/>
</dbReference>
<keyword evidence="3 14" id="KW-0436">Ligase</keyword>
<keyword evidence="6 14" id="KW-0547">Nucleotide-binding</keyword>
<evidence type="ECO:0000259" key="17">
    <source>
        <dbReference type="PROSITE" id="PS50160"/>
    </source>
</evidence>
<dbReference type="SUPFAM" id="SSF117018">
    <property type="entry name" value="ATP-dependent DNA ligase DNA-binding domain"/>
    <property type="match status" value="1"/>
</dbReference>
<comment type="similarity">
    <text evidence="2 15">Belongs to the ATP-dependent DNA ligase family.</text>
</comment>
<feature type="compositionally biased region" description="Polar residues" evidence="16">
    <location>
        <begin position="617"/>
        <end position="637"/>
    </location>
</feature>
<evidence type="ECO:0000256" key="9">
    <source>
        <dbReference type="ARBA" id="ARBA00023172"/>
    </source>
</evidence>
<dbReference type="FunFam" id="2.40.50.140:FF:000062">
    <property type="entry name" value="DNA ligase"/>
    <property type="match status" value="1"/>
</dbReference>
<dbReference type="EMBL" id="GL870947">
    <property type="protein sequence ID" value="EGC40059.1"/>
    <property type="molecule type" value="Genomic_DNA"/>
</dbReference>
<dbReference type="CDD" id="cd07969">
    <property type="entry name" value="OBF_DNA_ligase_I"/>
    <property type="match status" value="1"/>
</dbReference>
<evidence type="ECO:0000313" key="19">
    <source>
        <dbReference type="Proteomes" id="UP000001064"/>
    </source>
</evidence>
<feature type="compositionally biased region" description="Basic and acidic residues" evidence="16">
    <location>
        <begin position="638"/>
        <end position="648"/>
    </location>
</feature>
<dbReference type="AlphaFoldDB" id="F0Z7Q7"/>
<evidence type="ECO:0000313" key="18">
    <source>
        <dbReference type="EMBL" id="EGC40059.1"/>
    </source>
</evidence>
<evidence type="ECO:0000256" key="1">
    <source>
        <dbReference type="ARBA" id="ARBA00004123"/>
    </source>
</evidence>
<dbReference type="GO" id="GO:0006281">
    <property type="term" value="P:DNA repair"/>
    <property type="evidence" value="ECO:0007669"/>
    <property type="project" value="UniProtKB-KW"/>
</dbReference>
<evidence type="ECO:0000256" key="2">
    <source>
        <dbReference type="ARBA" id="ARBA00007572"/>
    </source>
</evidence>
<dbReference type="Pfam" id="PF04679">
    <property type="entry name" value="DNA_ligase_A_C"/>
    <property type="match status" value="1"/>
</dbReference>
<evidence type="ECO:0000256" key="11">
    <source>
        <dbReference type="ARBA" id="ARBA00023242"/>
    </source>
</evidence>
<keyword evidence="19" id="KW-1185">Reference proteome</keyword>
<feature type="domain" description="ATP-dependent DNA ligase family profile" evidence="17">
    <location>
        <begin position="379"/>
        <end position="515"/>
    </location>
</feature>
<dbReference type="InterPro" id="IPR000977">
    <property type="entry name" value="DNA_ligase_ATP-dep"/>
</dbReference>
<dbReference type="Pfam" id="PF01068">
    <property type="entry name" value="DNA_ligase_A_M"/>
    <property type="match status" value="1"/>
</dbReference>
<dbReference type="FunFam" id="1.10.3260.10:FF:000001">
    <property type="entry name" value="DNA ligase"/>
    <property type="match status" value="1"/>
</dbReference>
<keyword evidence="7 14" id="KW-0227">DNA damage</keyword>
<dbReference type="PANTHER" id="PTHR45674">
    <property type="entry name" value="DNA LIGASE 1/3 FAMILY MEMBER"/>
    <property type="match status" value="1"/>
</dbReference>
<dbReference type="Proteomes" id="UP000001064">
    <property type="component" value="Unassembled WGS sequence"/>
</dbReference>
<keyword evidence="8 14" id="KW-0067">ATP-binding</keyword>
<dbReference type="GO" id="GO:0006310">
    <property type="term" value="P:DNA recombination"/>
    <property type="evidence" value="ECO:0007669"/>
    <property type="project" value="UniProtKB-KW"/>
</dbReference>
<sequence length="648" mass="73280">YHPIDDAMWKKGDSLPYMALAKTFETIESYSSRLVIIEHLTNLFRSIMLLSPKDLVMTIYLSINKIGPSYEAKELGIGDHILIKSVAESTGRTVDAIKQELVEVGDLGIIAQNARMTQPLMFSPPPLTIASVFKTFQQIADTSGTGTGSQKKKMDQIKKLLIACKDCESLYIIRSLQGKLRIGLAERSVLMALAKAVLVTPPSTEFPPKVIDIRKNMRPEEFEEKYSNTVAKVTRAYSQLPNYDLFVPHLCEKDGIDNILKTCSLNVGIPVKPMLAQPTTGITQMLDRFTDMEFTCEFKYDGERAQIHYLEDGSVHIYTRNLEDYTGKYPDIAANVKKFIGPNVKSFILDCEAVAFDKATKKILSFQVLSTRARKSVQLDQIKVPVCVFAFDLLFLNGKNLINEPFYKRREVMVENFVPSDGVFSFAKYANISDVNDIQSYLEEAVEGNCEGLMVKTLKEKSIYEPSRRSYNWLKIKKDYMQGMTDSLDLVPIGAWYGKGKRTGTYGAYLLACYDEDNEEFQTLCKIGTGFSDKDLSSFTEQLKPHVINQPRNMFRISDSIKPDVWLSPSQVWEVLAADLSISPVHTAAYGNLESNKGIALRFPRFIRTREDKSPEDATSSEQVVLMYQNQKINNHNSESKPQKDEDY</sequence>
<feature type="non-terminal residue" evidence="18">
    <location>
        <position position="1"/>
    </location>
</feature>
<keyword evidence="5" id="KW-0235">DNA replication</keyword>
<feature type="region of interest" description="Disordered" evidence="16">
    <location>
        <begin position="611"/>
        <end position="648"/>
    </location>
</feature>
<dbReference type="Gene3D" id="3.30.470.30">
    <property type="entry name" value="DNA ligase/mRNA capping enzyme"/>
    <property type="match status" value="1"/>
</dbReference>
<dbReference type="PROSITE" id="PS50160">
    <property type="entry name" value="DNA_LIGASE_A3"/>
    <property type="match status" value="1"/>
</dbReference>
<dbReference type="RefSeq" id="XP_003283408.1">
    <property type="nucleotide sequence ID" value="XM_003283360.1"/>
</dbReference>
<dbReference type="GO" id="GO:0003677">
    <property type="term" value="F:DNA binding"/>
    <property type="evidence" value="ECO:0007669"/>
    <property type="project" value="InterPro"/>
</dbReference>
<keyword evidence="4" id="KW-0132">Cell division</keyword>
<evidence type="ECO:0000256" key="3">
    <source>
        <dbReference type="ARBA" id="ARBA00022598"/>
    </source>
</evidence>
<dbReference type="GeneID" id="10509313"/>
<comment type="catalytic activity">
    <reaction evidence="13 14">
        <text>ATP + (deoxyribonucleotide)n-3'-hydroxyl + 5'-phospho-(deoxyribonucleotide)m = (deoxyribonucleotide)n+m + AMP + diphosphate.</text>
        <dbReference type="EC" id="6.5.1.1"/>
    </reaction>
</comment>
<dbReference type="InterPro" id="IPR016059">
    <property type="entry name" value="DNA_ligase_ATP-dep_CS"/>
</dbReference>
<dbReference type="InterPro" id="IPR012310">
    <property type="entry name" value="DNA_ligase_ATP-dep_cent"/>
</dbReference>
<keyword evidence="10 14" id="KW-0234">DNA repair</keyword>
<dbReference type="FunFam" id="3.30.470.30:FF:000016">
    <property type="entry name" value="DNA ligase"/>
    <property type="match status" value="1"/>
</dbReference>
<gene>
    <name evidence="18" type="ORF">DICPUDRAFT_25751</name>
</gene>
<dbReference type="InParanoid" id="F0Z7Q7"/>
<evidence type="ECO:0000256" key="12">
    <source>
        <dbReference type="ARBA" id="ARBA00023306"/>
    </source>
</evidence>
<dbReference type="STRING" id="5786.F0Z7Q7"/>
<evidence type="ECO:0000256" key="5">
    <source>
        <dbReference type="ARBA" id="ARBA00022705"/>
    </source>
</evidence>
<dbReference type="Gene3D" id="1.10.3260.10">
    <property type="entry name" value="DNA ligase, ATP-dependent, N-terminal domain"/>
    <property type="match status" value="1"/>
</dbReference>
<comment type="subcellular location">
    <subcellularLocation>
        <location evidence="1">Nucleus</location>
    </subcellularLocation>
</comment>
<proteinExistence type="inferred from homology"/>
<organism evidence="18 19">
    <name type="scientific">Dictyostelium purpureum</name>
    <name type="common">Slime mold</name>
    <dbReference type="NCBI Taxonomy" id="5786"/>
    <lineage>
        <taxon>Eukaryota</taxon>
        <taxon>Amoebozoa</taxon>
        <taxon>Evosea</taxon>
        <taxon>Eumycetozoa</taxon>
        <taxon>Dictyostelia</taxon>
        <taxon>Dictyosteliales</taxon>
        <taxon>Dictyosteliaceae</taxon>
        <taxon>Dictyostelium</taxon>
    </lineage>
</organism>
<reference evidence="19" key="1">
    <citation type="journal article" date="2011" name="Genome Biol.">
        <title>Comparative genomics of the social amoebae Dictyostelium discoideum and Dictyostelium purpureum.</title>
        <authorList>
            <consortium name="US DOE Joint Genome Institute (JGI-PGF)"/>
            <person name="Sucgang R."/>
            <person name="Kuo A."/>
            <person name="Tian X."/>
            <person name="Salerno W."/>
            <person name="Parikh A."/>
            <person name="Feasley C.L."/>
            <person name="Dalin E."/>
            <person name="Tu H."/>
            <person name="Huang E."/>
            <person name="Barry K."/>
            <person name="Lindquist E."/>
            <person name="Shapiro H."/>
            <person name="Bruce D."/>
            <person name="Schmutz J."/>
            <person name="Salamov A."/>
            <person name="Fey P."/>
            <person name="Gaudet P."/>
            <person name="Anjard C."/>
            <person name="Babu M.M."/>
            <person name="Basu S."/>
            <person name="Bushmanova Y."/>
            <person name="van der Wel H."/>
            <person name="Katoh-Kurasawa M."/>
            <person name="Dinh C."/>
            <person name="Coutinho P.M."/>
            <person name="Saito T."/>
            <person name="Elias M."/>
            <person name="Schaap P."/>
            <person name="Kay R.R."/>
            <person name="Henrissat B."/>
            <person name="Eichinger L."/>
            <person name="Rivero F."/>
            <person name="Putnam N.H."/>
            <person name="West C.M."/>
            <person name="Loomis W.F."/>
            <person name="Chisholm R.L."/>
            <person name="Shaulsky G."/>
            <person name="Strassmann J.E."/>
            <person name="Queller D.C."/>
            <person name="Kuspa A."/>
            <person name="Grigoriev I.V."/>
        </authorList>
    </citation>
    <scope>NUCLEOTIDE SEQUENCE [LARGE SCALE GENOMIC DNA]</scope>
    <source>
        <strain evidence="19">QSDP1</strain>
    </source>
</reference>
<dbReference type="KEGG" id="dpp:DICPUDRAFT_25751"/>
<dbReference type="NCBIfam" id="TIGR00574">
    <property type="entry name" value="dnl1"/>
    <property type="match status" value="1"/>
</dbReference>
<protein>
    <recommendedName>
        <fullName evidence="14">DNA ligase</fullName>
        <ecNumber evidence="14">6.5.1.1</ecNumber>
    </recommendedName>
</protein>
<dbReference type="OrthoDB" id="206088at2759"/>
<keyword evidence="11" id="KW-0539">Nucleus</keyword>
<dbReference type="OMA" id="WIKYKRD"/>
<evidence type="ECO:0000256" key="7">
    <source>
        <dbReference type="ARBA" id="ARBA00022763"/>
    </source>
</evidence>
<evidence type="ECO:0000256" key="10">
    <source>
        <dbReference type="ARBA" id="ARBA00023204"/>
    </source>
</evidence>
<dbReference type="Gene3D" id="2.40.50.140">
    <property type="entry name" value="Nucleic acid-binding proteins"/>
    <property type="match status" value="1"/>
</dbReference>
<evidence type="ECO:0000256" key="14">
    <source>
        <dbReference type="RuleBase" id="RU000617"/>
    </source>
</evidence>
<dbReference type="InterPro" id="IPR012308">
    <property type="entry name" value="DNA_ligase_ATP-dep_N"/>
</dbReference>
<dbReference type="GO" id="GO:0071897">
    <property type="term" value="P:DNA biosynthetic process"/>
    <property type="evidence" value="ECO:0007669"/>
    <property type="project" value="InterPro"/>
</dbReference>
<evidence type="ECO:0000256" key="6">
    <source>
        <dbReference type="ARBA" id="ARBA00022741"/>
    </source>
</evidence>
<dbReference type="PROSITE" id="PS00697">
    <property type="entry name" value="DNA_LIGASE_A1"/>
    <property type="match status" value="1"/>
</dbReference>
<dbReference type="FunCoup" id="F0Z7Q7">
    <property type="interactions" value="776"/>
</dbReference>
<evidence type="ECO:0000256" key="15">
    <source>
        <dbReference type="RuleBase" id="RU004196"/>
    </source>
</evidence>
<dbReference type="GO" id="GO:0051301">
    <property type="term" value="P:cell division"/>
    <property type="evidence" value="ECO:0007669"/>
    <property type="project" value="UniProtKB-KW"/>
</dbReference>
<evidence type="ECO:0000256" key="16">
    <source>
        <dbReference type="SAM" id="MobiDB-lite"/>
    </source>
</evidence>
<dbReference type="InterPro" id="IPR036599">
    <property type="entry name" value="DNA_ligase_N_sf"/>
</dbReference>
<accession>F0Z7Q7</accession>
<dbReference type="GO" id="GO:0005634">
    <property type="term" value="C:nucleus"/>
    <property type="evidence" value="ECO:0000318"/>
    <property type="project" value="GO_Central"/>
</dbReference>
<dbReference type="VEuPathDB" id="AmoebaDB:DICPUDRAFT_25751"/>
<evidence type="ECO:0000256" key="8">
    <source>
        <dbReference type="ARBA" id="ARBA00022840"/>
    </source>
</evidence>
<dbReference type="GO" id="GO:1903461">
    <property type="term" value="P:Okazaki fragment processing involved in mitotic DNA replication"/>
    <property type="evidence" value="ECO:0000318"/>
    <property type="project" value="GO_Central"/>
</dbReference>
<keyword evidence="9 14" id="KW-0233">DNA recombination</keyword>
<dbReference type="InterPro" id="IPR012340">
    <property type="entry name" value="NA-bd_OB-fold"/>
</dbReference>
<keyword evidence="12" id="KW-0131">Cell cycle</keyword>